<dbReference type="InterPro" id="IPR000843">
    <property type="entry name" value="HTH_LacI"/>
</dbReference>
<evidence type="ECO:0000256" key="3">
    <source>
        <dbReference type="ARBA" id="ARBA00023163"/>
    </source>
</evidence>
<sequence>MTKNITIKDIAKYAATSISTVSRVLNNDPNVANSTRERIKAVIKEMNYTPSMLARGMISKKTNMIAVVVSDITNPYFNQFIAFLEQQFLEHGYTLSLFDTQSANKKDSKKALKIEIDIFNQIQKNNYDAVLILGGLIDKLEVNEDYLDTLKSVAERTPVVVVGRKKMDMLKNVIFIQRDQTISTNLITKHLVKENYKKIVFIGGTKTDWITKDRVNTFVKVTSDKNVVLNNNFYAKNGYEGVSYLVDNSIDFDAVLAINDQVAQGVLRGILDMLGTDARKGVASCEYFTDNEYNTPRITSVDHNIEQLSKNTTSVLMNLLNQSDSKNDMVHNVTPKLILGESL</sequence>
<evidence type="ECO:0000313" key="6">
    <source>
        <dbReference type="Proteomes" id="UP000051450"/>
    </source>
</evidence>
<dbReference type="Pfam" id="PF13377">
    <property type="entry name" value="Peripla_BP_3"/>
    <property type="match status" value="1"/>
</dbReference>
<dbReference type="CDD" id="cd01392">
    <property type="entry name" value="HTH_LacI"/>
    <property type="match status" value="1"/>
</dbReference>
<dbReference type="EMBL" id="AZDI01000003">
    <property type="protein sequence ID" value="KRK46037.1"/>
    <property type="molecule type" value="Genomic_DNA"/>
</dbReference>
<organism evidence="5 6">
    <name type="scientific">Dellaglioa algida DSM 15638</name>
    <dbReference type="NCBI Taxonomy" id="1423719"/>
    <lineage>
        <taxon>Bacteria</taxon>
        <taxon>Bacillati</taxon>
        <taxon>Bacillota</taxon>
        <taxon>Bacilli</taxon>
        <taxon>Lactobacillales</taxon>
        <taxon>Lactobacillaceae</taxon>
        <taxon>Dellaglioa</taxon>
    </lineage>
</organism>
<protein>
    <submittedName>
        <fullName evidence="5">Laci family transcriptional regulator</fullName>
    </submittedName>
</protein>
<dbReference type="GO" id="GO:0000976">
    <property type="term" value="F:transcription cis-regulatory region binding"/>
    <property type="evidence" value="ECO:0007669"/>
    <property type="project" value="TreeGrafter"/>
</dbReference>
<proteinExistence type="predicted"/>
<comment type="caution">
    <text evidence="5">The sequence shown here is derived from an EMBL/GenBank/DDBJ whole genome shotgun (WGS) entry which is preliminary data.</text>
</comment>
<dbReference type="PROSITE" id="PS50932">
    <property type="entry name" value="HTH_LACI_2"/>
    <property type="match status" value="1"/>
</dbReference>
<dbReference type="SMART" id="SM00354">
    <property type="entry name" value="HTH_LACI"/>
    <property type="match status" value="1"/>
</dbReference>
<keyword evidence="2" id="KW-0238">DNA-binding</keyword>
<dbReference type="STRING" id="1423719.FC66_GL000999"/>
<dbReference type="Gene3D" id="3.40.50.2300">
    <property type="match status" value="2"/>
</dbReference>
<dbReference type="Gene3D" id="1.10.260.40">
    <property type="entry name" value="lambda repressor-like DNA-binding domains"/>
    <property type="match status" value="1"/>
</dbReference>
<keyword evidence="1" id="KW-0805">Transcription regulation</keyword>
<dbReference type="Pfam" id="PF00356">
    <property type="entry name" value="LacI"/>
    <property type="match status" value="1"/>
</dbReference>
<feature type="domain" description="HTH lacI-type" evidence="4">
    <location>
        <begin position="5"/>
        <end position="59"/>
    </location>
</feature>
<dbReference type="GeneID" id="83547965"/>
<dbReference type="Proteomes" id="UP000051450">
    <property type="component" value="Unassembled WGS sequence"/>
</dbReference>
<keyword evidence="6" id="KW-1185">Reference proteome</keyword>
<reference evidence="5 6" key="1">
    <citation type="journal article" date="2015" name="Genome Announc.">
        <title>Expanding the biotechnology potential of lactobacilli through comparative genomics of 213 strains and associated genera.</title>
        <authorList>
            <person name="Sun Z."/>
            <person name="Harris H.M."/>
            <person name="McCann A."/>
            <person name="Guo C."/>
            <person name="Argimon S."/>
            <person name="Zhang W."/>
            <person name="Yang X."/>
            <person name="Jeffery I.B."/>
            <person name="Cooney J.C."/>
            <person name="Kagawa T.F."/>
            <person name="Liu W."/>
            <person name="Song Y."/>
            <person name="Salvetti E."/>
            <person name="Wrobel A."/>
            <person name="Rasinkangas P."/>
            <person name="Parkhill J."/>
            <person name="Rea M.C."/>
            <person name="O'Sullivan O."/>
            <person name="Ritari J."/>
            <person name="Douillard F.P."/>
            <person name="Paul Ross R."/>
            <person name="Yang R."/>
            <person name="Briner A.E."/>
            <person name="Felis G.E."/>
            <person name="de Vos W.M."/>
            <person name="Barrangou R."/>
            <person name="Klaenhammer T.R."/>
            <person name="Caufield P.W."/>
            <person name="Cui Y."/>
            <person name="Zhang H."/>
            <person name="O'Toole P.W."/>
        </authorList>
    </citation>
    <scope>NUCLEOTIDE SEQUENCE [LARGE SCALE GENOMIC DNA]</scope>
    <source>
        <strain evidence="5 6">DSM 15638</strain>
    </source>
</reference>
<evidence type="ECO:0000256" key="2">
    <source>
        <dbReference type="ARBA" id="ARBA00023125"/>
    </source>
</evidence>
<dbReference type="PATRIC" id="fig|1423719.4.peg.1016"/>
<evidence type="ECO:0000313" key="5">
    <source>
        <dbReference type="EMBL" id="KRK46037.1"/>
    </source>
</evidence>
<dbReference type="PANTHER" id="PTHR30146:SF150">
    <property type="entry name" value="ARABINOSE METABOLISM TRANSCRIPTIONAL REPRESSOR"/>
    <property type="match status" value="1"/>
</dbReference>
<dbReference type="PANTHER" id="PTHR30146">
    <property type="entry name" value="LACI-RELATED TRANSCRIPTIONAL REPRESSOR"/>
    <property type="match status" value="1"/>
</dbReference>
<dbReference type="SUPFAM" id="SSF47413">
    <property type="entry name" value="lambda repressor-like DNA-binding domains"/>
    <property type="match status" value="1"/>
</dbReference>
<dbReference type="InterPro" id="IPR046335">
    <property type="entry name" value="LacI/GalR-like_sensor"/>
</dbReference>
<dbReference type="GO" id="GO:0003700">
    <property type="term" value="F:DNA-binding transcription factor activity"/>
    <property type="evidence" value="ECO:0007669"/>
    <property type="project" value="TreeGrafter"/>
</dbReference>
<dbReference type="CDD" id="cd06267">
    <property type="entry name" value="PBP1_LacI_sugar_binding-like"/>
    <property type="match status" value="1"/>
</dbReference>
<evidence type="ECO:0000259" key="4">
    <source>
        <dbReference type="PROSITE" id="PS50932"/>
    </source>
</evidence>
<dbReference type="OrthoDB" id="9775106at2"/>
<dbReference type="InterPro" id="IPR010982">
    <property type="entry name" value="Lambda_DNA-bd_dom_sf"/>
</dbReference>
<accession>A0A0R1HHN1</accession>
<keyword evidence="3" id="KW-0804">Transcription</keyword>
<dbReference type="RefSeq" id="WP_057974059.1">
    <property type="nucleotide sequence ID" value="NZ_AZDI01000003.1"/>
</dbReference>
<evidence type="ECO:0000256" key="1">
    <source>
        <dbReference type="ARBA" id="ARBA00023015"/>
    </source>
</evidence>
<dbReference type="SUPFAM" id="SSF53822">
    <property type="entry name" value="Periplasmic binding protein-like I"/>
    <property type="match status" value="1"/>
</dbReference>
<gene>
    <name evidence="5" type="ORF">FC66_GL000999</name>
</gene>
<dbReference type="InterPro" id="IPR028082">
    <property type="entry name" value="Peripla_BP_I"/>
</dbReference>
<dbReference type="AlphaFoldDB" id="A0A0R1HHN1"/>
<name>A0A0R1HHN1_9LACO</name>